<organism evidence="2 3">
    <name type="scientific">Dichanthelium oligosanthes</name>
    <dbReference type="NCBI Taxonomy" id="888268"/>
    <lineage>
        <taxon>Eukaryota</taxon>
        <taxon>Viridiplantae</taxon>
        <taxon>Streptophyta</taxon>
        <taxon>Embryophyta</taxon>
        <taxon>Tracheophyta</taxon>
        <taxon>Spermatophyta</taxon>
        <taxon>Magnoliopsida</taxon>
        <taxon>Liliopsida</taxon>
        <taxon>Poales</taxon>
        <taxon>Poaceae</taxon>
        <taxon>PACMAD clade</taxon>
        <taxon>Panicoideae</taxon>
        <taxon>Panicodae</taxon>
        <taxon>Paniceae</taxon>
        <taxon>Dichantheliinae</taxon>
        <taxon>Dichanthelium</taxon>
    </lineage>
</organism>
<comment type="caution">
    <text evidence="2">The sequence shown here is derived from an EMBL/GenBank/DDBJ whole genome shotgun (WGS) entry which is preliminary data.</text>
</comment>
<reference evidence="2 3" key="1">
    <citation type="submission" date="2016-09" db="EMBL/GenBank/DDBJ databases">
        <title>The draft genome of Dichanthelium oligosanthes: A C3 panicoid grass species.</title>
        <authorList>
            <person name="Studer A.J."/>
            <person name="Schnable J.C."/>
            <person name="Brutnell T.P."/>
        </authorList>
    </citation>
    <scope>NUCLEOTIDE SEQUENCE [LARGE SCALE GENOMIC DNA]</scope>
    <source>
        <strain evidence="3">cv. Kellogg 1175</strain>
        <tissue evidence="2">Leaf</tissue>
    </source>
</reference>
<evidence type="ECO:0000313" key="3">
    <source>
        <dbReference type="Proteomes" id="UP000095767"/>
    </source>
</evidence>
<gene>
    <name evidence="2" type="ORF">BAE44_0019529</name>
</gene>
<dbReference type="Proteomes" id="UP000095767">
    <property type="component" value="Unassembled WGS sequence"/>
</dbReference>
<feature type="region of interest" description="Disordered" evidence="1">
    <location>
        <begin position="1"/>
        <end position="104"/>
    </location>
</feature>
<protein>
    <submittedName>
        <fullName evidence="2">Uncharacterized protein</fullName>
    </submittedName>
</protein>
<proteinExistence type="predicted"/>
<feature type="compositionally biased region" description="Polar residues" evidence="1">
    <location>
        <begin position="7"/>
        <end position="20"/>
    </location>
</feature>
<keyword evidence="3" id="KW-1185">Reference proteome</keyword>
<name>A0A1E5V2R9_9POAL</name>
<dbReference type="EMBL" id="LWDX02053521">
    <property type="protein sequence ID" value="OEL19450.1"/>
    <property type="molecule type" value="Genomic_DNA"/>
</dbReference>
<feature type="compositionally biased region" description="Low complexity" evidence="1">
    <location>
        <begin position="31"/>
        <end position="90"/>
    </location>
</feature>
<accession>A0A1E5V2R9</accession>
<sequence length="199" mass="19801">MARQANWDPTQTGRGSLKQSSTDHRNGGTGPTTCSPTSSTTSPAACSPSTSPSTSASAPCAGRGGTSPPTRAATAPWSPASAPATGSRSPSRPEPPGPGPAAAASLAVDLPPLSAHCHISAADGHLVLFHRPTRAIRLLGPLSNAVTDLPPISAIVAAAPPSRPEYLSAVFRNPAGVDPHAVNGAGFDHSTSPPRSCSA</sequence>
<evidence type="ECO:0000256" key="1">
    <source>
        <dbReference type="SAM" id="MobiDB-lite"/>
    </source>
</evidence>
<dbReference type="STRING" id="888268.A0A1E5V2R9"/>
<dbReference type="AlphaFoldDB" id="A0A1E5V2R9"/>
<evidence type="ECO:0000313" key="2">
    <source>
        <dbReference type="EMBL" id="OEL19450.1"/>
    </source>
</evidence>